<evidence type="ECO:0000256" key="1">
    <source>
        <dbReference type="SAM" id="SignalP"/>
    </source>
</evidence>
<keyword evidence="3" id="KW-1185">Reference proteome</keyword>
<feature type="chain" id="PRO_5026141919" evidence="1">
    <location>
        <begin position="19"/>
        <end position="62"/>
    </location>
</feature>
<feature type="signal peptide" evidence="1">
    <location>
        <begin position="1"/>
        <end position="18"/>
    </location>
</feature>
<gene>
    <name evidence="2" type="ORF">FWK35_00024855</name>
</gene>
<feature type="non-terminal residue" evidence="2">
    <location>
        <position position="1"/>
    </location>
</feature>
<dbReference type="EMBL" id="VUJU01003791">
    <property type="protein sequence ID" value="KAF0756677.1"/>
    <property type="molecule type" value="Genomic_DNA"/>
</dbReference>
<reference evidence="2 3" key="1">
    <citation type="submission" date="2019-08" db="EMBL/GenBank/DDBJ databases">
        <title>Whole genome of Aphis craccivora.</title>
        <authorList>
            <person name="Voronova N.V."/>
            <person name="Shulinski R.S."/>
            <person name="Bandarenka Y.V."/>
            <person name="Zhorov D.G."/>
            <person name="Warner D."/>
        </authorList>
    </citation>
    <scope>NUCLEOTIDE SEQUENCE [LARGE SCALE GENOMIC DNA]</scope>
    <source>
        <strain evidence="2">180601</strain>
        <tissue evidence="2">Whole Body</tissue>
    </source>
</reference>
<organism evidence="2 3">
    <name type="scientific">Aphis craccivora</name>
    <name type="common">Cowpea aphid</name>
    <dbReference type="NCBI Taxonomy" id="307492"/>
    <lineage>
        <taxon>Eukaryota</taxon>
        <taxon>Metazoa</taxon>
        <taxon>Ecdysozoa</taxon>
        <taxon>Arthropoda</taxon>
        <taxon>Hexapoda</taxon>
        <taxon>Insecta</taxon>
        <taxon>Pterygota</taxon>
        <taxon>Neoptera</taxon>
        <taxon>Paraneoptera</taxon>
        <taxon>Hemiptera</taxon>
        <taxon>Sternorrhyncha</taxon>
        <taxon>Aphidomorpha</taxon>
        <taxon>Aphidoidea</taxon>
        <taxon>Aphididae</taxon>
        <taxon>Aphidini</taxon>
        <taxon>Aphis</taxon>
        <taxon>Aphis</taxon>
    </lineage>
</organism>
<dbReference type="OrthoDB" id="7363665at2759"/>
<comment type="caution">
    <text evidence="2">The sequence shown here is derived from an EMBL/GenBank/DDBJ whole genome shotgun (WGS) entry which is preliminary data.</text>
</comment>
<dbReference type="AlphaFoldDB" id="A0A6G0YJ18"/>
<protein>
    <submittedName>
        <fullName evidence="2">Pupal cuticle protein 20</fullName>
    </submittedName>
</protein>
<keyword evidence="1" id="KW-0732">Signal</keyword>
<proteinExistence type="predicted"/>
<evidence type="ECO:0000313" key="3">
    <source>
        <dbReference type="Proteomes" id="UP000478052"/>
    </source>
</evidence>
<evidence type="ECO:0000313" key="2">
    <source>
        <dbReference type="EMBL" id="KAF0756677.1"/>
    </source>
</evidence>
<name>A0A6G0YJ18_APHCR</name>
<dbReference type="Proteomes" id="UP000478052">
    <property type="component" value="Unassembled WGS sequence"/>
</dbReference>
<sequence length="62" mass="6994">VRFIELLVLLLINHCVFSAVAPATSSTKLKTYLMRHESVSDTRGEFMLAYTFNDGTTTKVKK</sequence>
<accession>A0A6G0YJ18</accession>